<dbReference type="Pfam" id="PF03830">
    <property type="entry name" value="PTSIIB_sorb"/>
    <property type="match status" value="1"/>
</dbReference>
<dbReference type="SUPFAM" id="SSF52728">
    <property type="entry name" value="PTS IIb component"/>
    <property type="match status" value="1"/>
</dbReference>
<evidence type="ECO:0000313" key="13">
    <source>
        <dbReference type="Proteomes" id="UP000440066"/>
    </source>
</evidence>
<feature type="domain" description="PTS EIIB type-4" evidence="8">
    <location>
        <begin position="1"/>
        <end position="162"/>
    </location>
</feature>
<dbReference type="Proteomes" id="UP000440066">
    <property type="component" value="Unassembled WGS sequence"/>
</dbReference>
<evidence type="ECO:0000256" key="6">
    <source>
        <dbReference type="ARBA" id="ARBA00022683"/>
    </source>
</evidence>
<evidence type="ECO:0000256" key="3">
    <source>
        <dbReference type="ARBA" id="ARBA00022490"/>
    </source>
</evidence>
<evidence type="ECO:0000256" key="2">
    <source>
        <dbReference type="ARBA" id="ARBA00022448"/>
    </source>
</evidence>
<keyword evidence="5" id="KW-0808">Transferase</keyword>
<dbReference type="EMBL" id="WJQT01000015">
    <property type="protein sequence ID" value="MRJ47871.1"/>
    <property type="molecule type" value="Genomic_DNA"/>
</dbReference>
<keyword evidence="12" id="KW-1185">Reference proteome</keyword>
<dbReference type="Proteomes" id="UP000430975">
    <property type="component" value="Unassembled WGS sequence"/>
</dbReference>
<keyword evidence="2" id="KW-0813">Transport</keyword>
<reference evidence="12 14" key="2">
    <citation type="submission" date="2019-11" db="EMBL/GenBank/DDBJ databases">
        <title>Characterisation of Fundicoccus ignavus gen. nov. sp. nov., a novel genus of the family Aerococcaceae isolated from bulk tank milk.</title>
        <authorList>
            <person name="Siebert A."/>
            <person name="Huptas C."/>
            <person name="Wenning M."/>
            <person name="Scherer S."/>
            <person name="Doll E.V."/>
        </authorList>
    </citation>
    <scope>NUCLEOTIDE SEQUENCE [LARGE SCALE GENOMIC DNA]</scope>
    <source>
        <strain evidence="9 14">DSM 109653</strain>
        <strain evidence="10 12">WS4759</strain>
    </source>
</reference>
<dbReference type="Proteomes" id="UP000469870">
    <property type="component" value="Unassembled WGS sequence"/>
</dbReference>
<comment type="subcellular location">
    <subcellularLocation>
        <location evidence="1">Cytoplasm</location>
    </subcellularLocation>
</comment>
<dbReference type="GO" id="GO:0016301">
    <property type="term" value="F:kinase activity"/>
    <property type="evidence" value="ECO:0007669"/>
    <property type="project" value="UniProtKB-KW"/>
</dbReference>
<dbReference type="GO" id="GO:0008982">
    <property type="term" value="F:protein-N(PI)-phosphohistidine-sugar phosphotransferase activity"/>
    <property type="evidence" value="ECO:0007669"/>
    <property type="project" value="InterPro"/>
</dbReference>
<evidence type="ECO:0000313" key="12">
    <source>
        <dbReference type="Proteomes" id="UP000430975"/>
    </source>
</evidence>
<dbReference type="EMBL" id="WJQR01000001">
    <property type="protein sequence ID" value="MRI80465.1"/>
    <property type="molecule type" value="Genomic_DNA"/>
</dbReference>
<dbReference type="InterPro" id="IPR036667">
    <property type="entry name" value="PTS_IIB_sorbose-sp_sf"/>
</dbReference>
<evidence type="ECO:0000313" key="9">
    <source>
        <dbReference type="EMBL" id="MRI80465.1"/>
    </source>
</evidence>
<evidence type="ECO:0000256" key="7">
    <source>
        <dbReference type="ARBA" id="ARBA00022777"/>
    </source>
</evidence>
<proteinExistence type="predicted"/>
<dbReference type="Gene3D" id="3.40.35.10">
    <property type="entry name" value="Phosphotransferase system, sorbose subfamily IIB component"/>
    <property type="match status" value="1"/>
</dbReference>
<keyword evidence="7" id="KW-0418">Kinase</keyword>
<dbReference type="GO" id="GO:0005737">
    <property type="term" value="C:cytoplasm"/>
    <property type="evidence" value="ECO:0007669"/>
    <property type="project" value="UniProtKB-SubCell"/>
</dbReference>
<organism evidence="10 12">
    <name type="scientific">Fundicoccus ignavus</name>
    <dbReference type="NCBI Taxonomy" id="2664442"/>
    <lineage>
        <taxon>Bacteria</taxon>
        <taxon>Bacillati</taxon>
        <taxon>Bacillota</taxon>
        <taxon>Bacilli</taxon>
        <taxon>Lactobacillales</taxon>
        <taxon>Aerococcaceae</taxon>
        <taxon>Fundicoccus</taxon>
    </lineage>
</organism>
<dbReference type="RefSeq" id="WP_153832936.1">
    <property type="nucleotide sequence ID" value="NZ_WJQR01000001.1"/>
</dbReference>
<keyword evidence="3" id="KW-0963">Cytoplasm</keyword>
<evidence type="ECO:0000313" key="14">
    <source>
        <dbReference type="Proteomes" id="UP000469870"/>
    </source>
</evidence>
<evidence type="ECO:0000259" key="8">
    <source>
        <dbReference type="PROSITE" id="PS51101"/>
    </source>
</evidence>
<keyword evidence="6" id="KW-0598">Phosphotransferase system</keyword>
<dbReference type="AlphaFoldDB" id="A0A6I2GMG5"/>
<name>A0A6I2GMG5_9LACT</name>
<gene>
    <name evidence="11" type="ORF">GF867_09880</name>
    <name evidence="10" type="ORF">GIY09_02230</name>
    <name evidence="9" type="ORF">GIY11_00265</name>
</gene>
<keyword evidence="4" id="KW-0762">Sugar transport</keyword>
<dbReference type="InterPro" id="IPR004720">
    <property type="entry name" value="PTS_IIB_sorbose-sp"/>
</dbReference>
<evidence type="ECO:0000256" key="5">
    <source>
        <dbReference type="ARBA" id="ARBA00022679"/>
    </source>
</evidence>
<evidence type="ECO:0000256" key="4">
    <source>
        <dbReference type="ARBA" id="ARBA00022597"/>
    </source>
</evidence>
<protein>
    <submittedName>
        <fullName evidence="10">PTS N-acetylgalactosamine transporter subunit IIB</fullName>
    </submittedName>
</protein>
<reference evidence="11 13" key="1">
    <citation type="submission" date="2019-11" db="EMBL/GenBank/DDBJ databases">
        <title>Characterisation of Fundicoccus ignavus gen. nov. sp. nov., a novel genus of the family Aerococcaceae from bulk tank milk.</title>
        <authorList>
            <person name="Siebert A."/>
            <person name="Huptas C."/>
            <person name="Wenning M."/>
            <person name="Scherer S."/>
            <person name="Doll E.V."/>
        </authorList>
    </citation>
    <scope>NUCLEOTIDE SEQUENCE [LARGE SCALE GENOMIC DNA]</scope>
    <source>
        <strain evidence="11 13">DSM 109652</strain>
    </source>
</reference>
<evidence type="ECO:0000313" key="10">
    <source>
        <dbReference type="EMBL" id="MRI84715.1"/>
    </source>
</evidence>
<dbReference type="GO" id="GO:0009401">
    <property type="term" value="P:phosphoenolpyruvate-dependent sugar phosphotransferase system"/>
    <property type="evidence" value="ECO:0007669"/>
    <property type="project" value="UniProtKB-KW"/>
</dbReference>
<evidence type="ECO:0000313" key="11">
    <source>
        <dbReference type="EMBL" id="MRJ47871.1"/>
    </source>
</evidence>
<comment type="caution">
    <text evidence="10">The sequence shown here is derived from an EMBL/GenBank/DDBJ whole genome shotgun (WGS) entry which is preliminary data.</text>
</comment>
<accession>A0A6I2GMG5</accession>
<dbReference type="PROSITE" id="PS51101">
    <property type="entry name" value="PTS_EIIB_TYPE_4"/>
    <property type="match status" value="1"/>
</dbReference>
<evidence type="ECO:0000256" key="1">
    <source>
        <dbReference type="ARBA" id="ARBA00004496"/>
    </source>
</evidence>
<dbReference type="EMBL" id="WJQS01000002">
    <property type="protein sequence ID" value="MRI84715.1"/>
    <property type="molecule type" value="Genomic_DNA"/>
</dbReference>
<sequence length="162" mass="18216">MSTIKMAHIDDHFIHGQVATRWCEALEANLIVVVNDDLASNKMRQGLLDMAVPDKINSRYYSVEKAIKQIPLIKEDKQILLITATLNDINQLVEGGIVIPRINLGSIAFEHGKRHLTNSLSLDEHDFSILESFVQLGIEIDSKTQPEDESQALTSKLDHFIN</sequence>